<evidence type="ECO:0000256" key="4">
    <source>
        <dbReference type="ARBA" id="ARBA00022695"/>
    </source>
</evidence>
<comment type="catalytic activity">
    <reaction evidence="5 6">
        <text>L-arginyl-[protein] + NAD(+) = N(omega)-(ADP-D-ribosyl)-L-arginyl-[protein] + nicotinamide + H(+)</text>
        <dbReference type="Rhea" id="RHEA:19149"/>
        <dbReference type="Rhea" id="RHEA-COMP:10532"/>
        <dbReference type="Rhea" id="RHEA-COMP:15087"/>
        <dbReference type="ChEBI" id="CHEBI:15378"/>
        <dbReference type="ChEBI" id="CHEBI:17154"/>
        <dbReference type="ChEBI" id="CHEBI:29965"/>
        <dbReference type="ChEBI" id="CHEBI:57540"/>
        <dbReference type="ChEBI" id="CHEBI:142554"/>
        <dbReference type="EC" id="2.4.2.31"/>
    </reaction>
</comment>
<dbReference type="Pfam" id="PF01129">
    <property type="entry name" value="ART"/>
    <property type="match status" value="1"/>
</dbReference>
<organism evidence="7 8">
    <name type="scientific">Chrysochromulina tobinii</name>
    <dbReference type="NCBI Taxonomy" id="1460289"/>
    <lineage>
        <taxon>Eukaryota</taxon>
        <taxon>Haptista</taxon>
        <taxon>Haptophyta</taxon>
        <taxon>Prymnesiophyceae</taxon>
        <taxon>Prymnesiales</taxon>
        <taxon>Chrysochromulinaceae</taxon>
        <taxon>Chrysochromulina</taxon>
    </lineage>
</organism>
<evidence type="ECO:0000313" key="8">
    <source>
        <dbReference type="Proteomes" id="UP000037460"/>
    </source>
</evidence>
<dbReference type="SUPFAM" id="SSF56399">
    <property type="entry name" value="ADP-ribosylation"/>
    <property type="match status" value="1"/>
</dbReference>
<evidence type="ECO:0000256" key="1">
    <source>
        <dbReference type="ARBA" id="ARBA00009558"/>
    </source>
</evidence>
<evidence type="ECO:0000256" key="5">
    <source>
        <dbReference type="ARBA" id="ARBA00047597"/>
    </source>
</evidence>
<dbReference type="OrthoDB" id="423533at2759"/>
<reference evidence="8" key="1">
    <citation type="journal article" date="2015" name="PLoS Genet.">
        <title>Genome Sequence and Transcriptome Analyses of Chrysochromulina tobin: Metabolic Tools for Enhanced Algal Fitness in the Prominent Order Prymnesiales (Haptophyceae).</title>
        <authorList>
            <person name="Hovde B.T."/>
            <person name="Deodato C.R."/>
            <person name="Hunsperger H.M."/>
            <person name="Ryken S.A."/>
            <person name="Yost W."/>
            <person name="Jha R.K."/>
            <person name="Patterson J."/>
            <person name="Monnat R.J. Jr."/>
            <person name="Barlow S.B."/>
            <person name="Starkenburg S.R."/>
            <person name="Cattolico R.A."/>
        </authorList>
    </citation>
    <scope>NUCLEOTIDE SEQUENCE</scope>
    <source>
        <strain evidence="8">CCMP291</strain>
    </source>
</reference>
<dbReference type="EC" id="2.4.2.31" evidence="6"/>
<dbReference type="GO" id="GO:0106274">
    <property type="term" value="F:NAD+-protein-arginine ADP-ribosyltransferase activity"/>
    <property type="evidence" value="ECO:0007669"/>
    <property type="project" value="UniProtKB-EC"/>
</dbReference>
<proteinExistence type="inferred from homology"/>
<dbReference type="EMBL" id="JWZX01000243">
    <property type="protein sequence ID" value="KOO53397.1"/>
    <property type="molecule type" value="Genomic_DNA"/>
</dbReference>
<evidence type="ECO:0000256" key="2">
    <source>
        <dbReference type="ARBA" id="ARBA00022676"/>
    </source>
</evidence>
<dbReference type="Proteomes" id="UP000037460">
    <property type="component" value="Unassembled WGS sequence"/>
</dbReference>
<keyword evidence="4" id="KW-0548">Nucleotidyltransferase</keyword>
<dbReference type="GO" id="GO:0016779">
    <property type="term" value="F:nucleotidyltransferase activity"/>
    <property type="evidence" value="ECO:0007669"/>
    <property type="project" value="UniProtKB-KW"/>
</dbReference>
<keyword evidence="2 6" id="KW-0328">Glycosyltransferase</keyword>
<sequence length="216" mass="23757">MGPITGVMKCVRLSLMDAAAASGVEDIDAHAFMASEAGAQLAAADPHGLDADEAGALWLYTAQSDFYPTLNQLLRTRDRSALIPFFPYLQLMLTARSKLPKYTGSVWRGVKGVDLRAQYPKDKEVWWWAFSSTTKQLHTLTNPMFLGTSGVRTVFMIEIVHGVDLQRYSAFQGVASEAEVLLYPGTKLKVVDAMEMGGGLFQVHLREVPLTVAVFK</sequence>
<name>A0A0M0LR65_9EUKA</name>
<dbReference type="PROSITE" id="PS51996">
    <property type="entry name" value="TR_MART"/>
    <property type="match status" value="1"/>
</dbReference>
<gene>
    <name evidence="7" type="ORF">Ctob_015996</name>
</gene>
<accession>A0A0M0LR65</accession>
<protein>
    <recommendedName>
        <fullName evidence="6">NAD(P)(+)--arginine ADP-ribosyltransferase</fullName>
        <ecNumber evidence="6">2.4.2.31</ecNumber>
    </recommendedName>
    <alternativeName>
        <fullName evidence="6">Mono(ADP-ribosyl)transferase</fullName>
    </alternativeName>
</protein>
<dbReference type="AlphaFoldDB" id="A0A0M0LR65"/>
<evidence type="ECO:0000256" key="3">
    <source>
        <dbReference type="ARBA" id="ARBA00022679"/>
    </source>
</evidence>
<dbReference type="InterPro" id="IPR000768">
    <property type="entry name" value="ART"/>
</dbReference>
<comment type="similarity">
    <text evidence="1 6">Belongs to the Arg-specific ADP-ribosyltransferase family.</text>
</comment>
<evidence type="ECO:0000256" key="6">
    <source>
        <dbReference type="RuleBase" id="RU361228"/>
    </source>
</evidence>
<keyword evidence="6" id="KW-0521">NADP</keyword>
<keyword evidence="8" id="KW-1185">Reference proteome</keyword>
<keyword evidence="6" id="KW-0520">NAD</keyword>
<comment type="caution">
    <text evidence="7">The sequence shown here is derived from an EMBL/GenBank/DDBJ whole genome shotgun (WGS) entry which is preliminary data.</text>
</comment>
<dbReference type="Gene3D" id="3.90.176.10">
    <property type="entry name" value="Toxin ADP-ribosyltransferase, Chain A, domain 1"/>
    <property type="match status" value="1"/>
</dbReference>
<keyword evidence="3 6" id="KW-0808">Transferase</keyword>
<evidence type="ECO:0000313" key="7">
    <source>
        <dbReference type="EMBL" id="KOO53397.1"/>
    </source>
</evidence>